<feature type="active site" evidence="5">
    <location>
        <position position="38"/>
    </location>
</feature>
<evidence type="ECO:0000256" key="2">
    <source>
        <dbReference type="ARBA" id="ARBA00012150"/>
    </source>
</evidence>
<name>A0A1G8DL74_9MICC</name>
<dbReference type="Proteomes" id="UP000199258">
    <property type="component" value="Unassembled WGS sequence"/>
</dbReference>
<feature type="domain" description="Acylphosphatase-like" evidence="7">
    <location>
        <begin position="5"/>
        <end position="92"/>
    </location>
</feature>
<dbReference type="EC" id="3.6.1.7" evidence="2 5"/>
<dbReference type="PANTHER" id="PTHR47268:SF4">
    <property type="entry name" value="ACYLPHOSPHATASE"/>
    <property type="match status" value="1"/>
</dbReference>
<dbReference type="AlphaFoldDB" id="A0A1G8DL74"/>
<comment type="similarity">
    <text evidence="1 6">Belongs to the acylphosphatase family.</text>
</comment>
<dbReference type="InterPro" id="IPR020456">
    <property type="entry name" value="Acylphosphatase"/>
</dbReference>
<evidence type="ECO:0000256" key="5">
    <source>
        <dbReference type="PROSITE-ProRule" id="PRU00520"/>
    </source>
</evidence>
<dbReference type="InterPro" id="IPR017968">
    <property type="entry name" value="Acylphosphatase_CS"/>
</dbReference>
<dbReference type="PANTHER" id="PTHR47268">
    <property type="entry name" value="ACYLPHOSPHATASE"/>
    <property type="match status" value="1"/>
</dbReference>
<dbReference type="Gene3D" id="3.30.70.100">
    <property type="match status" value="1"/>
</dbReference>
<evidence type="ECO:0000313" key="8">
    <source>
        <dbReference type="EMBL" id="SDH58453.1"/>
    </source>
</evidence>
<evidence type="ECO:0000256" key="3">
    <source>
        <dbReference type="ARBA" id="ARBA00015991"/>
    </source>
</evidence>
<dbReference type="PROSITE" id="PS51160">
    <property type="entry name" value="ACYLPHOSPHATASE_3"/>
    <property type="match status" value="1"/>
</dbReference>
<accession>A0A1G8DL74</accession>
<dbReference type="EMBL" id="FNDT01000001">
    <property type="protein sequence ID" value="SDH58453.1"/>
    <property type="molecule type" value="Genomic_DNA"/>
</dbReference>
<sequence>MNAVRLVARVTGEVQGVGFRYRTRQQAEQLGLVGSATNRSDGSVLVVAAGPPSSVQQFLRWLRSGDAPGRVENVEAEMHDDGAGGLSGFVTD</sequence>
<dbReference type="STRING" id="335973.SAMN04488693_101642"/>
<reference evidence="8 9" key="1">
    <citation type="submission" date="2016-10" db="EMBL/GenBank/DDBJ databases">
        <authorList>
            <person name="de Groot N.N."/>
        </authorList>
    </citation>
    <scope>NUCLEOTIDE SEQUENCE [LARGE SCALE GENOMIC DNA]</scope>
    <source>
        <strain evidence="8 9">NP_1H</strain>
    </source>
</reference>
<evidence type="ECO:0000256" key="4">
    <source>
        <dbReference type="ARBA" id="ARBA00047645"/>
    </source>
</evidence>
<protein>
    <recommendedName>
        <fullName evidence="3 5">acylphosphatase</fullName>
        <ecNumber evidence="2 5">3.6.1.7</ecNumber>
    </recommendedName>
</protein>
<dbReference type="OrthoDB" id="3182027at2"/>
<organism evidence="8 9">
    <name type="scientific">Arthrobacter subterraneus</name>
    <dbReference type="NCBI Taxonomy" id="335973"/>
    <lineage>
        <taxon>Bacteria</taxon>
        <taxon>Bacillati</taxon>
        <taxon>Actinomycetota</taxon>
        <taxon>Actinomycetes</taxon>
        <taxon>Micrococcales</taxon>
        <taxon>Micrococcaceae</taxon>
        <taxon>Arthrobacter</taxon>
    </lineage>
</organism>
<comment type="catalytic activity">
    <reaction evidence="4 5">
        <text>an acyl phosphate + H2O = a carboxylate + phosphate + H(+)</text>
        <dbReference type="Rhea" id="RHEA:14965"/>
        <dbReference type="ChEBI" id="CHEBI:15377"/>
        <dbReference type="ChEBI" id="CHEBI:15378"/>
        <dbReference type="ChEBI" id="CHEBI:29067"/>
        <dbReference type="ChEBI" id="CHEBI:43474"/>
        <dbReference type="ChEBI" id="CHEBI:59918"/>
        <dbReference type="EC" id="3.6.1.7"/>
    </reaction>
</comment>
<gene>
    <name evidence="8" type="ORF">SAMN04488693_101642</name>
</gene>
<dbReference type="InterPro" id="IPR036046">
    <property type="entry name" value="Acylphosphatase-like_dom_sf"/>
</dbReference>
<evidence type="ECO:0000256" key="6">
    <source>
        <dbReference type="RuleBase" id="RU004168"/>
    </source>
</evidence>
<keyword evidence="5" id="KW-0378">Hydrolase</keyword>
<evidence type="ECO:0000259" key="7">
    <source>
        <dbReference type="PROSITE" id="PS51160"/>
    </source>
</evidence>
<proteinExistence type="inferred from homology"/>
<dbReference type="InterPro" id="IPR001792">
    <property type="entry name" value="Acylphosphatase-like_dom"/>
</dbReference>
<keyword evidence="9" id="KW-1185">Reference proteome</keyword>
<dbReference type="PROSITE" id="PS00150">
    <property type="entry name" value="ACYLPHOSPHATASE_1"/>
    <property type="match status" value="1"/>
</dbReference>
<evidence type="ECO:0000256" key="1">
    <source>
        <dbReference type="ARBA" id="ARBA00005614"/>
    </source>
</evidence>
<evidence type="ECO:0000313" key="9">
    <source>
        <dbReference type="Proteomes" id="UP000199258"/>
    </source>
</evidence>
<feature type="active site" evidence="5">
    <location>
        <position position="20"/>
    </location>
</feature>
<dbReference type="RefSeq" id="WP_090584450.1">
    <property type="nucleotide sequence ID" value="NZ_FNDT01000001.1"/>
</dbReference>
<dbReference type="Pfam" id="PF00708">
    <property type="entry name" value="Acylphosphatase"/>
    <property type="match status" value="1"/>
</dbReference>
<dbReference type="NCBIfam" id="NF011001">
    <property type="entry name" value="PRK14427.1"/>
    <property type="match status" value="1"/>
</dbReference>
<dbReference type="GO" id="GO:0003998">
    <property type="term" value="F:acylphosphatase activity"/>
    <property type="evidence" value="ECO:0007669"/>
    <property type="project" value="UniProtKB-EC"/>
</dbReference>
<dbReference type="SUPFAM" id="SSF54975">
    <property type="entry name" value="Acylphosphatase/BLUF domain-like"/>
    <property type="match status" value="1"/>
</dbReference>